<keyword evidence="1" id="KW-0812">Transmembrane</keyword>
<dbReference type="EMBL" id="ONZQ02000018">
    <property type="protein sequence ID" value="SPO07088.1"/>
    <property type="molecule type" value="Genomic_DNA"/>
</dbReference>
<feature type="transmembrane region" description="Helical" evidence="1">
    <location>
        <begin position="319"/>
        <end position="342"/>
    </location>
</feature>
<dbReference type="Proteomes" id="UP001187682">
    <property type="component" value="Unassembled WGS sequence"/>
</dbReference>
<feature type="transmembrane region" description="Helical" evidence="1">
    <location>
        <begin position="280"/>
        <end position="307"/>
    </location>
</feature>
<evidence type="ECO:0000313" key="2">
    <source>
        <dbReference type="EMBL" id="SPO07088.1"/>
    </source>
</evidence>
<evidence type="ECO:0000256" key="1">
    <source>
        <dbReference type="SAM" id="Phobius"/>
    </source>
</evidence>
<feature type="transmembrane region" description="Helical" evidence="1">
    <location>
        <begin position="202"/>
        <end position="221"/>
    </location>
</feature>
<comment type="caution">
    <text evidence="2">The sequence shown here is derived from an EMBL/GenBank/DDBJ whole genome shotgun (WGS) entry which is preliminary data.</text>
</comment>
<gene>
    <name evidence="2" type="ORF">DNG_09782</name>
</gene>
<dbReference type="AlphaFoldDB" id="A0AAE8N866"/>
<proteinExistence type="predicted"/>
<protein>
    <submittedName>
        <fullName evidence="2">Uncharacterized protein</fullName>
    </submittedName>
</protein>
<feature type="transmembrane region" description="Helical" evidence="1">
    <location>
        <begin position="55"/>
        <end position="74"/>
    </location>
</feature>
<name>A0AAE8N866_9PEZI</name>
<feature type="transmembrane region" description="Helical" evidence="1">
    <location>
        <begin position="81"/>
        <end position="99"/>
    </location>
</feature>
<evidence type="ECO:0000313" key="3">
    <source>
        <dbReference type="Proteomes" id="UP001187682"/>
    </source>
</evidence>
<organism evidence="2 3">
    <name type="scientific">Cephalotrichum gorgonifer</name>
    <dbReference type="NCBI Taxonomy" id="2041049"/>
    <lineage>
        <taxon>Eukaryota</taxon>
        <taxon>Fungi</taxon>
        <taxon>Dikarya</taxon>
        <taxon>Ascomycota</taxon>
        <taxon>Pezizomycotina</taxon>
        <taxon>Sordariomycetes</taxon>
        <taxon>Hypocreomycetidae</taxon>
        <taxon>Microascales</taxon>
        <taxon>Microascaceae</taxon>
        <taxon>Cephalotrichum</taxon>
    </lineage>
</organism>
<keyword evidence="3" id="KW-1185">Reference proteome</keyword>
<sequence>MSVPICGISPNATISPNFSLQFHDFDASRANMTNCLSDSDATYIRPSDGGSLLPWPYSLAWLLIHFPVTVLRVSHWQRVQTLSLVLAVFSIFFTAQAYTTHLAPGQVLVWTPLPIILDVGAMMQLVFLIVRENGVLLLWCALKDSFRKVKGPKKGKRGIETMRRTSQMVESATFRGDIDADAVQTVSLPPTVPDGHGLISKAYLVLFALALLTTLIILQFIGLRHASEGRHATDLKARYCSPLFQNALAVLTHCEIVPVQLGGSYTIGCIDLPGTEQRRWLTATVAVLSISLLLEALDAAIMVLVSSNTRWYGADLRRPWFSMVAGNVALVGILAVSVYYSLVVPAAADKQVWVFRYEASVDAATVCASRLTPPGIRGQILAWTDGFLGSWGAAYYGFMEGGDIRV</sequence>
<keyword evidence="1" id="KW-1133">Transmembrane helix</keyword>
<feature type="transmembrane region" description="Helical" evidence="1">
    <location>
        <begin position="119"/>
        <end position="142"/>
    </location>
</feature>
<keyword evidence="1" id="KW-0472">Membrane</keyword>
<reference evidence="2" key="1">
    <citation type="submission" date="2018-03" db="EMBL/GenBank/DDBJ databases">
        <authorList>
            <person name="Guldener U."/>
        </authorList>
    </citation>
    <scope>NUCLEOTIDE SEQUENCE</scope>
</reference>
<accession>A0AAE8N866</accession>